<dbReference type="GO" id="GO:0016787">
    <property type="term" value="F:hydrolase activity"/>
    <property type="evidence" value="ECO:0007669"/>
    <property type="project" value="UniProtKB-KW"/>
</dbReference>
<evidence type="ECO:0000313" key="3">
    <source>
        <dbReference type="Proteomes" id="UP000475214"/>
    </source>
</evidence>
<dbReference type="PANTHER" id="PTHR23131">
    <property type="entry name" value="ENDORIBONUCLEASE LACTB2"/>
    <property type="match status" value="1"/>
</dbReference>
<protein>
    <submittedName>
        <fullName evidence="2">MBL fold metallo-hydrolase</fullName>
    </submittedName>
</protein>
<dbReference type="Proteomes" id="UP000475214">
    <property type="component" value="Unassembled WGS sequence"/>
</dbReference>
<dbReference type="CDD" id="cd06262">
    <property type="entry name" value="metallo-hydrolase-like_MBL-fold"/>
    <property type="match status" value="2"/>
</dbReference>
<evidence type="ECO:0000313" key="2">
    <source>
        <dbReference type="EMBL" id="NED99325.1"/>
    </source>
</evidence>
<sequence>MTSRQIQVFQRSLWERYHRGVSTHAAEEAPVSEVAPGVFRVRDTCDVYVIRNEADADGESTGIAIDFGSGTALDHLQAMGIDRLTHVLMTHHHRDQGQGLPRAIQAGVEIHVPPVEFGLFAHVDHMWVTRPIANDYNLRQDKFSLLEPVHVTGTVPEYRAAGYGGVTVTVLPTPGHTTGSVTYILERDGLRIAFTGDLIYAPGKVWSLAATQWSYTENEGPAMAVLSCYQLMDERLDLLLPSHGEPMNDPRAALELLAERMSRYVDSRRPYPWDLRDRLERPFVELTPHLLLNRTANSCSYVLLSETGAAMIIDYGYDMTTGLPAGTDRASRRPWLASLPALRRDYGVTDVEVVLLTHYHDDHVAGAPLLREVEEAEVWAPANVAPILNDPDHYDLPCLWYDPIPVDRELPLEETFTWHEYQITVHELPGHTLYAAGFAFEVDGVRVMVTGDQQDIQGVPGERREILNYQYRNLFRMDDFRKSAALYRRVAPGLMVSGHWKHRWVDDAYLDMLAEQAEEVVQIHQELLPLDELDIQPDGVVAHIAPYRNRVTTGGKVRLDVTVRNPVRAAAEAIVHPVLPEGWSCAPEALVLKLEEGETATAELVIATDGEERRRARVAVDVTVGTLRLGQHAEALVDVVADDADLG</sequence>
<dbReference type="AlphaFoldDB" id="A0A6L9S268"/>
<feature type="domain" description="Metallo-beta-lactamase" evidence="1">
    <location>
        <begin position="298"/>
        <end position="499"/>
    </location>
</feature>
<keyword evidence="2" id="KW-0378">Hydrolase</keyword>
<keyword evidence="3" id="KW-1185">Reference proteome</keyword>
<dbReference type="InterPro" id="IPR036866">
    <property type="entry name" value="RibonucZ/Hydroxyglut_hydro"/>
</dbReference>
<dbReference type="InterPro" id="IPR050662">
    <property type="entry name" value="Sec-metab_biosynth-thioest"/>
</dbReference>
<dbReference type="Gene3D" id="3.60.15.10">
    <property type="entry name" value="Ribonuclease Z/Hydroxyacylglutathione hydrolase-like"/>
    <property type="match status" value="2"/>
</dbReference>
<accession>A0A6L9S268</accession>
<comment type="caution">
    <text evidence="2">The sequence shown here is derived from an EMBL/GenBank/DDBJ whole genome shotgun (WGS) entry which is preliminary data.</text>
</comment>
<organism evidence="2 3">
    <name type="scientific">Phytoactinopolyspora halotolerans</name>
    <dbReference type="NCBI Taxonomy" id="1981512"/>
    <lineage>
        <taxon>Bacteria</taxon>
        <taxon>Bacillati</taxon>
        <taxon>Actinomycetota</taxon>
        <taxon>Actinomycetes</taxon>
        <taxon>Jiangellales</taxon>
        <taxon>Jiangellaceae</taxon>
        <taxon>Phytoactinopolyspora</taxon>
    </lineage>
</organism>
<dbReference type="SUPFAM" id="SSF56281">
    <property type="entry name" value="Metallo-hydrolase/oxidoreductase"/>
    <property type="match status" value="2"/>
</dbReference>
<reference evidence="2 3" key="1">
    <citation type="submission" date="2020-02" db="EMBL/GenBank/DDBJ databases">
        <authorList>
            <person name="Li X.-J."/>
            <person name="Han X.-M."/>
        </authorList>
    </citation>
    <scope>NUCLEOTIDE SEQUENCE [LARGE SCALE GENOMIC DNA]</scope>
    <source>
        <strain evidence="2 3">CCTCC AB 2017055</strain>
    </source>
</reference>
<proteinExistence type="predicted"/>
<feature type="domain" description="Metallo-beta-lactamase" evidence="1">
    <location>
        <begin position="44"/>
        <end position="243"/>
    </location>
</feature>
<dbReference type="Pfam" id="PF00753">
    <property type="entry name" value="Lactamase_B"/>
    <property type="match status" value="2"/>
</dbReference>
<dbReference type="PANTHER" id="PTHR23131:SF0">
    <property type="entry name" value="ENDORIBONUCLEASE LACTB2"/>
    <property type="match status" value="1"/>
</dbReference>
<dbReference type="InterPro" id="IPR001279">
    <property type="entry name" value="Metallo-B-lactamas"/>
</dbReference>
<dbReference type="EMBL" id="JAAGOA010000002">
    <property type="protein sequence ID" value="NED99325.1"/>
    <property type="molecule type" value="Genomic_DNA"/>
</dbReference>
<gene>
    <name evidence="2" type="ORF">G1H10_04015</name>
</gene>
<name>A0A6L9S268_9ACTN</name>
<dbReference type="SMART" id="SM00849">
    <property type="entry name" value="Lactamase_B"/>
    <property type="match status" value="2"/>
</dbReference>
<evidence type="ECO:0000259" key="1">
    <source>
        <dbReference type="SMART" id="SM00849"/>
    </source>
</evidence>